<dbReference type="STRING" id="1108045.GORHZ_168_00490"/>
<dbReference type="SMART" id="SM00563">
    <property type="entry name" value="PlsC"/>
    <property type="match status" value="1"/>
</dbReference>
<dbReference type="GO" id="GO:0006654">
    <property type="term" value="P:phosphatidic acid biosynthetic process"/>
    <property type="evidence" value="ECO:0007669"/>
    <property type="project" value="TreeGrafter"/>
</dbReference>
<dbReference type="AlphaFoldDB" id="K6WES9"/>
<evidence type="ECO:0000256" key="1">
    <source>
        <dbReference type="ARBA" id="ARBA00022679"/>
    </source>
</evidence>
<dbReference type="Proteomes" id="UP000008363">
    <property type="component" value="Unassembled WGS sequence"/>
</dbReference>
<protein>
    <submittedName>
        <fullName evidence="4">Putative acyltransferase</fullName>
    </submittedName>
</protein>
<dbReference type="GO" id="GO:0003841">
    <property type="term" value="F:1-acylglycerol-3-phosphate O-acyltransferase activity"/>
    <property type="evidence" value="ECO:0007669"/>
    <property type="project" value="TreeGrafter"/>
</dbReference>
<evidence type="ECO:0000313" key="4">
    <source>
        <dbReference type="EMBL" id="GAB92251.1"/>
    </source>
</evidence>
<dbReference type="InterPro" id="IPR002123">
    <property type="entry name" value="Plipid/glycerol_acylTrfase"/>
</dbReference>
<dbReference type="EMBL" id="BAHC01000168">
    <property type="protein sequence ID" value="GAB92251.1"/>
    <property type="molecule type" value="Genomic_DNA"/>
</dbReference>
<dbReference type="PANTHER" id="PTHR10434">
    <property type="entry name" value="1-ACYL-SN-GLYCEROL-3-PHOSPHATE ACYLTRANSFERASE"/>
    <property type="match status" value="1"/>
</dbReference>
<dbReference type="Pfam" id="PF01553">
    <property type="entry name" value="Acyltransferase"/>
    <property type="match status" value="1"/>
</dbReference>
<gene>
    <name evidence="4" type="ORF">GORHZ_168_00490</name>
</gene>
<keyword evidence="2 4" id="KW-0012">Acyltransferase</keyword>
<reference evidence="4 5" key="1">
    <citation type="submission" date="2012-08" db="EMBL/GenBank/DDBJ databases">
        <title>Whole genome shotgun sequence of Gordonia rhizosphera NBRC 16068.</title>
        <authorList>
            <person name="Takarada H."/>
            <person name="Isaki S."/>
            <person name="Hosoyama A."/>
            <person name="Tsuchikane K."/>
            <person name="Katsumata H."/>
            <person name="Baba S."/>
            <person name="Ohji S."/>
            <person name="Yamazaki S."/>
            <person name="Fujita N."/>
        </authorList>
    </citation>
    <scope>NUCLEOTIDE SEQUENCE [LARGE SCALE GENOMIC DNA]</scope>
    <source>
        <strain evidence="4 5">NBRC 16068</strain>
    </source>
</reference>
<accession>K6WES9</accession>
<feature type="domain" description="Phospholipid/glycerol acyltransferase" evidence="3">
    <location>
        <begin position="37"/>
        <end position="151"/>
    </location>
</feature>
<evidence type="ECO:0000256" key="2">
    <source>
        <dbReference type="ARBA" id="ARBA00023315"/>
    </source>
</evidence>
<organism evidence="4 5">
    <name type="scientific">Gordonia rhizosphera NBRC 16068</name>
    <dbReference type="NCBI Taxonomy" id="1108045"/>
    <lineage>
        <taxon>Bacteria</taxon>
        <taxon>Bacillati</taxon>
        <taxon>Actinomycetota</taxon>
        <taxon>Actinomycetes</taxon>
        <taxon>Mycobacteriales</taxon>
        <taxon>Gordoniaceae</taxon>
        <taxon>Gordonia</taxon>
    </lineage>
</organism>
<keyword evidence="1 4" id="KW-0808">Transferase</keyword>
<keyword evidence="5" id="KW-1185">Reference proteome</keyword>
<sequence>MEPVYRTLEIIAKGLTRAQGTDLRFRGLHNIPRTGGAVLTVNHTGYVDFLPVALGLYRVGRRARFMIKSEVMDVAIMRFLVNHTKTVPVDRSAGADAYRAAVAELRDGEIVIVYPETTISRSFELKEFKTGAVRMAAEATVPIVPAIVWGAHRQWTKTATGKRDMGRSHIPVAVCYGRPITVGADVPAEEATARLRETMQDLLHGVQDDYGPHPTGAFWVPSRLGGGAPTPEEARVIEDAEAAQKAQARARRKANR</sequence>
<dbReference type="GO" id="GO:0005886">
    <property type="term" value="C:plasma membrane"/>
    <property type="evidence" value="ECO:0007669"/>
    <property type="project" value="TreeGrafter"/>
</dbReference>
<comment type="caution">
    <text evidence="4">The sequence shown here is derived from an EMBL/GenBank/DDBJ whole genome shotgun (WGS) entry which is preliminary data.</text>
</comment>
<dbReference type="CDD" id="cd07989">
    <property type="entry name" value="LPLAT_AGPAT-like"/>
    <property type="match status" value="1"/>
</dbReference>
<dbReference type="OrthoDB" id="3210041at2"/>
<dbReference type="eggNOG" id="COG0204">
    <property type="taxonomic scope" value="Bacteria"/>
</dbReference>
<name>K6WES9_9ACTN</name>
<evidence type="ECO:0000259" key="3">
    <source>
        <dbReference type="SMART" id="SM00563"/>
    </source>
</evidence>
<dbReference type="SUPFAM" id="SSF69593">
    <property type="entry name" value="Glycerol-3-phosphate (1)-acyltransferase"/>
    <property type="match status" value="1"/>
</dbReference>
<evidence type="ECO:0000313" key="5">
    <source>
        <dbReference type="Proteomes" id="UP000008363"/>
    </source>
</evidence>
<dbReference type="PANTHER" id="PTHR10434:SF55">
    <property type="entry name" value="POSSIBLE ACYLTRANSFERASE"/>
    <property type="match status" value="1"/>
</dbReference>
<proteinExistence type="predicted"/>
<dbReference type="RefSeq" id="WP_006336491.1">
    <property type="nucleotide sequence ID" value="NZ_BAHC01000168.1"/>
</dbReference>